<accession>A0A9X3DUN2</accession>
<evidence type="ECO:0000313" key="3">
    <source>
        <dbReference type="Proteomes" id="UP001146019"/>
    </source>
</evidence>
<dbReference type="RefSeq" id="WP_266130368.1">
    <property type="nucleotide sequence ID" value="NZ_JAPKMY010000004.1"/>
</dbReference>
<organism evidence="2 3">
    <name type="scientific">Acinetobacter nematophilus</name>
    <dbReference type="NCBI Taxonomy" id="2994642"/>
    <lineage>
        <taxon>Bacteria</taxon>
        <taxon>Pseudomonadati</taxon>
        <taxon>Pseudomonadota</taxon>
        <taxon>Gammaproteobacteria</taxon>
        <taxon>Moraxellales</taxon>
        <taxon>Moraxellaceae</taxon>
        <taxon>Acinetobacter</taxon>
    </lineage>
</organism>
<sequence>MFDNSSLILHFARGIGAIFLIGMLFFTTVHPIVGIALLIGAILLLRGCPVCWFIGLTDRFTKKYK</sequence>
<reference evidence="2" key="1">
    <citation type="submission" date="2022-11" db="EMBL/GenBank/DDBJ databases">
        <title>Biodiversity and phylogenetic relationships of bacteria.</title>
        <authorList>
            <person name="Machado R.A.R."/>
            <person name="Bhat A."/>
            <person name="Loulou A."/>
            <person name="Kallel S."/>
        </authorList>
    </citation>
    <scope>NUCLEOTIDE SEQUENCE</scope>
    <source>
        <strain evidence="2">A-IN1</strain>
    </source>
</reference>
<dbReference type="Proteomes" id="UP001146019">
    <property type="component" value="Unassembled WGS sequence"/>
</dbReference>
<protein>
    <recommendedName>
        <fullName evidence="4">DUF2892 domain-containing protein</fullName>
    </recommendedName>
</protein>
<evidence type="ECO:0008006" key="4">
    <source>
        <dbReference type="Google" id="ProtNLM"/>
    </source>
</evidence>
<keyword evidence="1" id="KW-0812">Transmembrane</keyword>
<name>A0A9X3DUN2_9GAMM</name>
<proteinExistence type="predicted"/>
<feature type="transmembrane region" description="Helical" evidence="1">
    <location>
        <begin position="32"/>
        <end position="56"/>
    </location>
</feature>
<comment type="caution">
    <text evidence="2">The sequence shown here is derived from an EMBL/GenBank/DDBJ whole genome shotgun (WGS) entry which is preliminary data.</text>
</comment>
<keyword evidence="1" id="KW-1133">Transmembrane helix</keyword>
<dbReference type="AlphaFoldDB" id="A0A9X3DUN2"/>
<keyword evidence="3" id="KW-1185">Reference proteome</keyword>
<feature type="transmembrane region" description="Helical" evidence="1">
    <location>
        <begin position="7"/>
        <end position="26"/>
    </location>
</feature>
<dbReference type="EMBL" id="JAPKMY010000004">
    <property type="protein sequence ID" value="MCX5468147.1"/>
    <property type="molecule type" value="Genomic_DNA"/>
</dbReference>
<evidence type="ECO:0000256" key="1">
    <source>
        <dbReference type="SAM" id="Phobius"/>
    </source>
</evidence>
<gene>
    <name evidence="2" type="ORF">OSH00_10355</name>
</gene>
<keyword evidence="1" id="KW-0472">Membrane</keyword>
<evidence type="ECO:0000313" key="2">
    <source>
        <dbReference type="EMBL" id="MCX5468147.1"/>
    </source>
</evidence>